<gene>
    <name evidence="1" type="ORF">HMPREF1536_00576</name>
</gene>
<dbReference type="HOGENOM" id="CLU_3404702_0_0_10"/>
<keyword evidence="2" id="KW-1185">Reference proteome</keyword>
<accession>A0A0F5JPT8</accession>
<dbReference type="EMBL" id="AQHW01000003">
    <property type="protein sequence ID" value="KKB59595.1"/>
    <property type="molecule type" value="Genomic_DNA"/>
</dbReference>
<reference evidence="1 2" key="1">
    <citation type="submission" date="2013-04" db="EMBL/GenBank/DDBJ databases">
        <title>The Genome Sequence of Parabacteroides gordonii DSM 23371.</title>
        <authorList>
            <consortium name="The Broad Institute Genomics Platform"/>
            <person name="Earl A."/>
            <person name="Ward D."/>
            <person name="Feldgarden M."/>
            <person name="Gevers D."/>
            <person name="Martens E."/>
            <person name="Sakamoto M."/>
            <person name="Benno Y."/>
            <person name="Suzuki N."/>
            <person name="Matsunaga N."/>
            <person name="Koshihara K."/>
            <person name="Seki M."/>
            <person name="Komiya H."/>
            <person name="Walker B."/>
            <person name="Young S."/>
            <person name="Zeng Q."/>
            <person name="Gargeya S."/>
            <person name="Fitzgerald M."/>
            <person name="Haas B."/>
            <person name="Abouelleil A."/>
            <person name="Allen A.W."/>
            <person name="Alvarado L."/>
            <person name="Arachchi H.M."/>
            <person name="Berlin A.M."/>
            <person name="Chapman S.B."/>
            <person name="Gainer-Dewar J."/>
            <person name="Goldberg J."/>
            <person name="Griggs A."/>
            <person name="Gujja S."/>
            <person name="Hansen M."/>
            <person name="Howarth C."/>
            <person name="Imamovic A."/>
            <person name="Ireland A."/>
            <person name="Larimer J."/>
            <person name="McCowan C."/>
            <person name="Murphy C."/>
            <person name="Pearson M."/>
            <person name="Poon T.W."/>
            <person name="Priest M."/>
            <person name="Roberts A."/>
            <person name="Saif S."/>
            <person name="Shea T."/>
            <person name="Sisk P."/>
            <person name="Sykes S."/>
            <person name="Wortman J."/>
            <person name="Nusbaum C."/>
            <person name="Birren B."/>
        </authorList>
    </citation>
    <scope>NUCLEOTIDE SEQUENCE [LARGE SCALE GENOMIC DNA]</scope>
    <source>
        <strain evidence="1 2">MS-1</strain>
    </source>
</reference>
<evidence type="ECO:0000313" key="1">
    <source>
        <dbReference type="EMBL" id="KKB59595.1"/>
    </source>
</evidence>
<name>A0A0F5JPT8_9BACT</name>
<dbReference type="AlphaFoldDB" id="A0A0F5JPT8"/>
<evidence type="ECO:0000313" key="2">
    <source>
        <dbReference type="Proteomes" id="UP000033035"/>
    </source>
</evidence>
<protein>
    <submittedName>
        <fullName evidence="1">Uncharacterized protein</fullName>
    </submittedName>
</protein>
<dbReference type="Proteomes" id="UP000033035">
    <property type="component" value="Unassembled WGS sequence"/>
</dbReference>
<comment type="caution">
    <text evidence="1">The sequence shown here is derived from an EMBL/GenBank/DDBJ whole genome shotgun (WGS) entry which is preliminary data.</text>
</comment>
<sequence length="30" mass="3612">MYRKSIPDRLPEVKNEGSKDKKALIFRYTK</sequence>
<organism evidence="1 2">
    <name type="scientific">Parabacteroides gordonii MS-1 = DSM 23371</name>
    <dbReference type="NCBI Taxonomy" id="1203610"/>
    <lineage>
        <taxon>Bacteria</taxon>
        <taxon>Pseudomonadati</taxon>
        <taxon>Bacteroidota</taxon>
        <taxon>Bacteroidia</taxon>
        <taxon>Bacteroidales</taxon>
        <taxon>Tannerellaceae</taxon>
        <taxon>Parabacteroides</taxon>
    </lineage>
</organism>
<dbReference type="PATRIC" id="fig|1203610.3.peg.594"/>
<proteinExistence type="predicted"/>